<dbReference type="AlphaFoldDB" id="A0A2N5EGD5"/>
<name>A0A2N5EGD5_9GAMM</name>
<organism evidence="1 2">
    <name type="scientific">Chimaeribacter californicus</name>
    <dbReference type="NCBI Taxonomy" id="2060067"/>
    <lineage>
        <taxon>Bacteria</taxon>
        <taxon>Pseudomonadati</taxon>
        <taxon>Pseudomonadota</taxon>
        <taxon>Gammaproteobacteria</taxon>
        <taxon>Enterobacterales</taxon>
        <taxon>Yersiniaceae</taxon>
        <taxon>Chimaeribacter</taxon>
    </lineage>
</organism>
<dbReference type="OrthoDB" id="6504097at2"/>
<evidence type="ECO:0000313" key="1">
    <source>
        <dbReference type="EMBL" id="PLR41617.1"/>
    </source>
</evidence>
<dbReference type="EMBL" id="PJZF01000001">
    <property type="protein sequence ID" value="PLR41617.1"/>
    <property type="molecule type" value="Genomic_DNA"/>
</dbReference>
<proteinExistence type="predicted"/>
<accession>A0A2N5EGD5</accession>
<dbReference type="RefSeq" id="WP_101814468.1">
    <property type="nucleotide sequence ID" value="NZ_PJZF01000001.1"/>
</dbReference>
<comment type="caution">
    <text evidence="1">The sequence shown here is derived from an EMBL/GenBank/DDBJ whole genome shotgun (WGS) entry which is preliminary data.</text>
</comment>
<sequence>MWMKTGLLLVCLLTGCAVDTQQQRDAENFAQQSVEAGKLSEQALVLMHRGINGMAHRQQRLLLTRDSGIPPRQDLPLEHTVQRVAAARALQQYGKALRALLRQERTPEAAATFNGLLDSTQTALGMFLPAIVTKQIRAMGDTLGQRHYFGQKITQARLLMNAYQPAVTQLAGLLAEDFEPDGSGYMALYLTSAAELRNTAKQVLTGGQPGPARRQAALAALNDAEQAEEQGQALGARMVAMATALHAAQQEAVRNLEQPADAHPALDAYSNNVSHAGRVMQFLLLPAQGEVNHE</sequence>
<gene>
    <name evidence="1" type="ORF">CYR55_01945</name>
</gene>
<keyword evidence="2" id="KW-1185">Reference proteome</keyword>
<evidence type="ECO:0000313" key="2">
    <source>
        <dbReference type="Proteomes" id="UP000234240"/>
    </source>
</evidence>
<reference evidence="1 2" key="1">
    <citation type="submission" date="2017-12" db="EMBL/GenBank/DDBJ databases">
        <title>Characterization of six clinical isolates of Enterochimera gen. nov., a novel genus of the Yersiniaciae family and the three species Enterochimera arupensis sp. nov., Enterochimera coloradensis sp. nov, and Enterochimera californica sp. nov.</title>
        <authorList>
            <person name="Rossi A."/>
            <person name="Fisher M."/>
        </authorList>
    </citation>
    <scope>NUCLEOTIDE SEQUENCE [LARGE SCALE GENOMIC DNA]</scope>
    <source>
        <strain evidence="2">2015-Iso6</strain>
    </source>
</reference>
<protein>
    <submittedName>
        <fullName evidence="1">Uncharacterized protein</fullName>
    </submittedName>
</protein>
<dbReference type="PROSITE" id="PS51257">
    <property type="entry name" value="PROKAR_LIPOPROTEIN"/>
    <property type="match status" value="1"/>
</dbReference>
<dbReference type="Proteomes" id="UP000234240">
    <property type="component" value="Unassembled WGS sequence"/>
</dbReference>